<accession>A0A2T0SSH9</accession>
<organism evidence="2 3">
    <name type="scientific">Umezawaea tangerina</name>
    <dbReference type="NCBI Taxonomy" id="84725"/>
    <lineage>
        <taxon>Bacteria</taxon>
        <taxon>Bacillati</taxon>
        <taxon>Actinomycetota</taxon>
        <taxon>Actinomycetes</taxon>
        <taxon>Pseudonocardiales</taxon>
        <taxon>Pseudonocardiaceae</taxon>
        <taxon>Umezawaea</taxon>
    </lineage>
</organism>
<feature type="chain" id="PRO_5039076436" evidence="1">
    <location>
        <begin position="24"/>
        <end position="49"/>
    </location>
</feature>
<evidence type="ECO:0000256" key="1">
    <source>
        <dbReference type="SAM" id="SignalP"/>
    </source>
</evidence>
<dbReference type="AlphaFoldDB" id="A0A2T0SSH9"/>
<keyword evidence="3" id="KW-1185">Reference proteome</keyword>
<name>A0A2T0SSH9_9PSEU</name>
<keyword evidence="1" id="KW-0732">Signal</keyword>
<dbReference type="EMBL" id="PVTF01000012">
    <property type="protein sequence ID" value="PRY36371.1"/>
    <property type="molecule type" value="Genomic_DNA"/>
</dbReference>
<dbReference type="Proteomes" id="UP000239494">
    <property type="component" value="Unassembled WGS sequence"/>
</dbReference>
<sequence>MVVNSIRRVMVAVVLCLSVTGVAGGIAVADTTPVTTDPSGPFTPPYQAG</sequence>
<reference evidence="2 3" key="1">
    <citation type="submission" date="2018-03" db="EMBL/GenBank/DDBJ databases">
        <title>Genomic Encyclopedia of Archaeal and Bacterial Type Strains, Phase II (KMG-II): from individual species to whole genera.</title>
        <authorList>
            <person name="Goeker M."/>
        </authorList>
    </citation>
    <scope>NUCLEOTIDE SEQUENCE [LARGE SCALE GENOMIC DNA]</scope>
    <source>
        <strain evidence="2 3">DSM 44720</strain>
    </source>
</reference>
<comment type="caution">
    <text evidence="2">The sequence shown here is derived from an EMBL/GenBank/DDBJ whole genome shotgun (WGS) entry which is preliminary data.</text>
</comment>
<evidence type="ECO:0000313" key="3">
    <source>
        <dbReference type="Proteomes" id="UP000239494"/>
    </source>
</evidence>
<gene>
    <name evidence="2" type="ORF">CLV43_112299</name>
</gene>
<feature type="signal peptide" evidence="1">
    <location>
        <begin position="1"/>
        <end position="23"/>
    </location>
</feature>
<evidence type="ECO:0000313" key="2">
    <source>
        <dbReference type="EMBL" id="PRY36371.1"/>
    </source>
</evidence>
<protein>
    <submittedName>
        <fullName evidence="2">Uncharacterized protein</fullName>
    </submittedName>
</protein>
<dbReference type="RefSeq" id="WP_170156156.1">
    <property type="nucleotide sequence ID" value="NZ_PVTF01000012.1"/>
</dbReference>
<proteinExistence type="predicted"/>